<gene>
    <name evidence="1" type="ORF">BsIDN1_62300</name>
</gene>
<name>A0A5S9MIZ0_BACIA</name>
<dbReference type="AlphaFoldDB" id="A0A5S9MIZ0"/>
<evidence type="ECO:0000313" key="2">
    <source>
        <dbReference type="Proteomes" id="UP000464658"/>
    </source>
</evidence>
<reference evidence="1 2" key="1">
    <citation type="submission" date="2019-12" db="EMBL/GenBank/DDBJ databases">
        <title>Full genome sequence of a Bacillus safensis strain isolated from commercially available natto in Indonesia.</title>
        <authorList>
            <person name="Yoshida M."/>
            <person name="Uomi M."/>
            <person name="Waturangi D."/>
            <person name="Ekaputri J.J."/>
            <person name="Setiamarga D.H.E."/>
        </authorList>
    </citation>
    <scope>NUCLEOTIDE SEQUENCE [LARGE SCALE GENOMIC DNA]</scope>
    <source>
        <strain evidence="1 2">IDN1</strain>
    </source>
</reference>
<accession>A0A5S9MIZ0</accession>
<organism evidence="1 2">
    <name type="scientific">Bacillus safensis</name>
    <dbReference type="NCBI Taxonomy" id="561879"/>
    <lineage>
        <taxon>Bacteria</taxon>
        <taxon>Bacillati</taxon>
        <taxon>Bacillota</taxon>
        <taxon>Bacilli</taxon>
        <taxon>Bacillales</taxon>
        <taxon>Bacillaceae</taxon>
        <taxon>Bacillus</taxon>
    </lineage>
</organism>
<dbReference type="Proteomes" id="UP000464658">
    <property type="component" value="Chromosome"/>
</dbReference>
<sequence>MNKGLAARIKVSDVILASTDNIAASLNQTQGDGSNATKLANIQDLKLPIGGNTTTIQDYYQNVIAEMGVQGKKKHDA</sequence>
<dbReference type="EMBL" id="AP021906">
    <property type="protein sequence ID" value="BBP92612.1"/>
    <property type="molecule type" value="Genomic_DNA"/>
</dbReference>
<evidence type="ECO:0000313" key="1">
    <source>
        <dbReference type="EMBL" id="BBP92612.1"/>
    </source>
</evidence>
<proteinExistence type="predicted"/>
<protein>
    <submittedName>
        <fullName evidence="1">Uncharacterized protein</fullName>
    </submittedName>
</protein>